<keyword evidence="3" id="KW-1185">Reference proteome</keyword>
<dbReference type="PANTHER" id="PTHR11851:SF186">
    <property type="entry name" value="INACTIVE METALLOPROTEASE YMFF-RELATED"/>
    <property type="match status" value="1"/>
</dbReference>
<evidence type="ECO:0000259" key="1">
    <source>
        <dbReference type="Pfam" id="PF05193"/>
    </source>
</evidence>
<dbReference type="Pfam" id="PF05193">
    <property type="entry name" value="Peptidase_M16_C"/>
    <property type="match status" value="1"/>
</dbReference>
<feature type="domain" description="Peptidase M16 C-terminal" evidence="1">
    <location>
        <begin position="184"/>
        <end position="353"/>
    </location>
</feature>
<dbReference type="InterPro" id="IPR011249">
    <property type="entry name" value="Metalloenz_LuxS/M16"/>
</dbReference>
<evidence type="ECO:0000313" key="3">
    <source>
        <dbReference type="Proteomes" id="UP000602050"/>
    </source>
</evidence>
<dbReference type="SUPFAM" id="SSF63411">
    <property type="entry name" value="LuxS/MPP-like metallohydrolase"/>
    <property type="match status" value="2"/>
</dbReference>
<dbReference type="InterPro" id="IPR050361">
    <property type="entry name" value="MPP/UQCRC_Complex"/>
</dbReference>
<accession>A0A8J2TQP9</accession>
<name>A0A8J2TQP9_9BACI</name>
<dbReference type="EMBL" id="BMEV01000051">
    <property type="protein sequence ID" value="GFZ82996.1"/>
    <property type="molecule type" value="Genomic_DNA"/>
</dbReference>
<organism evidence="2 3">
    <name type="scientific">Compostibacillus humi</name>
    <dbReference type="NCBI Taxonomy" id="1245525"/>
    <lineage>
        <taxon>Bacteria</taxon>
        <taxon>Bacillati</taxon>
        <taxon>Bacillota</taxon>
        <taxon>Bacilli</taxon>
        <taxon>Bacillales</taxon>
        <taxon>Bacillaceae</taxon>
        <taxon>Compostibacillus</taxon>
    </lineage>
</organism>
<dbReference type="NCBIfam" id="NF047422">
    <property type="entry name" value="YfmF_fam"/>
    <property type="match status" value="1"/>
</dbReference>
<dbReference type="GO" id="GO:0046872">
    <property type="term" value="F:metal ion binding"/>
    <property type="evidence" value="ECO:0007669"/>
    <property type="project" value="InterPro"/>
</dbReference>
<gene>
    <name evidence="2" type="primary">ymfF</name>
    <name evidence="2" type="ORF">GCM10010978_24540</name>
</gene>
<dbReference type="Proteomes" id="UP000602050">
    <property type="component" value="Unassembled WGS sequence"/>
</dbReference>
<dbReference type="AlphaFoldDB" id="A0A8J2TQP9"/>
<comment type="caution">
    <text evidence="2">The sequence shown here is derived from an EMBL/GenBank/DDBJ whole genome shotgun (WGS) entry which is preliminary data.</text>
</comment>
<dbReference type="Gene3D" id="3.30.830.10">
    <property type="entry name" value="Metalloenzyme, LuxS/M16 peptidase-like"/>
    <property type="match status" value="2"/>
</dbReference>
<keyword evidence="2" id="KW-0482">Metalloprotease</keyword>
<dbReference type="InterPro" id="IPR007863">
    <property type="entry name" value="Peptidase_M16_C"/>
</dbReference>
<keyword evidence="2" id="KW-0645">Protease</keyword>
<evidence type="ECO:0000313" key="2">
    <source>
        <dbReference type="EMBL" id="GFZ82996.1"/>
    </source>
</evidence>
<proteinExistence type="predicted"/>
<dbReference type="GO" id="GO:0008237">
    <property type="term" value="F:metallopeptidase activity"/>
    <property type="evidence" value="ECO:0007669"/>
    <property type="project" value="UniProtKB-KW"/>
</dbReference>
<sequence>MESTVETQGIRYHFIETKKFKTIHLVAKFKAPLQRDTITKRALIPYVLKEGTKSYPKRQLLRRKLDDLYGGMFSADGSKKGENHIITIRLELANPKFLPDNTAILEEGIALFKELLFHPIADGKAFIPAIIEREKQTLKQKIQSLADDKMQYANLRLIEEMCKGEPYSIRVHGYEEDLNEVDHKGLYEYYQNMIKEDELDVYVVGDFNRREMEQTLSKYLQRDVHPMKKISLSGEKRISKQKEVIERQAVQQAKLHIGYRTNITFKDEEYPAFHVFNGLFGGFPSSKLFMNVREKHSLAYYASSRMESHKGLLFVFSGIAPENYTKTKNIIREQFEAMKAGEFTEQALCEVKDLISNQLLETMDHPQGMVELLYQQVLADTEQDPKELIAKIKAVTKKDVIDAAKKIEEDTVYLLTEEGGNASA</sequence>
<reference evidence="2" key="1">
    <citation type="journal article" date="2014" name="Int. J. Syst. Evol. Microbiol.">
        <title>Complete genome sequence of Corynebacterium casei LMG S-19264T (=DSM 44701T), isolated from a smear-ripened cheese.</title>
        <authorList>
            <consortium name="US DOE Joint Genome Institute (JGI-PGF)"/>
            <person name="Walter F."/>
            <person name="Albersmeier A."/>
            <person name="Kalinowski J."/>
            <person name="Ruckert C."/>
        </authorList>
    </citation>
    <scope>NUCLEOTIDE SEQUENCE</scope>
    <source>
        <strain evidence="2">CGMCC 1.12360</strain>
    </source>
</reference>
<dbReference type="RefSeq" id="WP_188392707.1">
    <property type="nucleotide sequence ID" value="NZ_BMEV01000051.1"/>
</dbReference>
<dbReference type="PANTHER" id="PTHR11851">
    <property type="entry name" value="METALLOPROTEASE"/>
    <property type="match status" value="1"/>
</dbReference>
<protein>
    <submittedName>
        <fullName evidence="2">Putative inactive metalloprotease YmfF</fullName>
    </submittedName>
</protein>
<keyword evidence="2" id="KW-0378">Hydrolase</keyword>
<reference evidence="2" key="2">
    <citation type="submission" date="2020-09" db="EMBL/GenBank/DDBJ databases">
        <authorList>
            <person name="Sun Q."/>
            <person name="Zhou Y."/>
        </authorList>
    </citation>
    <scope>NUCLEOTIDE SEQUENCE</scope>
    <source>
        <strain evidence="2">CGMCC 1.12360</strain>
    </source>
</reference>